<keyword evidence="7" id="KW-1185">Reference proteome</keyword>
<name>A0A428JU27_9BACT</name>
<dbReference type="FunFam" id="3.40.960.10:FF:000002">
    <property type="entry name" value="DNA helicase related protein"/>
    <property type="match status" value="1"/>
</dbReference>
<evidence type="ECO:0000259" key="2">
    <source>
        <dbReference type="Pfam" id="PF11784"/>
    </source>
</evidence>
<feature type="domain" description="DNA2/NAM7 helicase-like C-terminal" evidence="4">
    <location>
        <begin position="1065"/>
        <end position="1256"/>
    </location>
</feature>
<dbReference type="OrthoDB" id="9757917at2"/>
<dbReference type="InterPro" id="IPR049468">
    <property type="entry name" value="Restrct_endonuc-II-like_dom"/>
</dbReference>
<feature type="domain" description="DNA2/NAM7 helicase helicase" evidence="3">
    <location>
        <begin position="998"/>
        <end position="1038"/>
    </location>
</feature>
<feature type="domain" description="DUF3320" evidence="2">
    <location>
        <begin position="1455"/>
        <end position="1502"/>
    </location>
</feature>
<sequence>MESTTDLSAAAAALTTRLEASRQELLDLGLRNPLLNFRPSKVRGVEVVGEQAEAVWERLVQKSRPLVFAPVPEAAQPVPAGWKGDPERAARRASALGLPVPAVATPAQLSTAAALAADPTDNKLQTAELPGKLESRLLNTYYTARTSLEEQGVNILYLALGMLNWYEADSAGEARQAPLVLVPVLLERGTAAERFKLRYTGAEIESNLSLQAKLKAGFGLGLPLLEEEMPLADYYGAVAAAVAGFPRWQVAPDSMALGFFSFGKFLLYRDLDPATWPAGNPLLGHPAMEALLGPDTGFRDAAPTVGDTAFLDTESSAAELHQVLDADSSQLLALLAVQEGRNLVVQGPPGTGKSQTIANLLAEAIGAGKKVLFVAEKMAALEVVKRRLDALGLGAACLELHSHKANKKALHDELRQTLSLGRPASAAGVEDQIAQLPRYRQALNDYALAVNAPIGRSRRTAQQVAGELLRLAEERGAVELPRLAFSGLAAWTDADAARAEAQATRLQATLQKTGSPKQLLFWGSELTVLLPAAQAVLTSQLPAALAAVQAVQVQAENLATLLGLTTPADRAAAEKLLPAARHAQLAPPLAGVAVADAAWVQHTTRLTELLQAGATYTALHQQYDAILLPEAWDQQLLPERAALLSYGDKWWNFLSGDYRRARQRLQSLWRGPLPKDAAELLPVIDAIHEATRHRQTLTEADAWAGSLFGTAWQGLRSNWPAITKTQEYLTLTHQRISRGELPKELLGYLTQKAEAQTSQSFGSPYSPERGAGGEVTHPQNLAAQLSALETSLTQHRAALQVVVDSLQLNEARRFGPEGRLQFQPFATQQHTLAAWAADVPALRMMTEWNNVAASVQQEQLPELLLLAETWPAAPRFLAAAVRQTWLEYLQRQAYEQHPALRQFERASHEELAARFRQADQDSLYHNRIRALRRHHEGLPHPQAGGQMLILKNEFAKKARHKPLRRLMEEAGRAIQAIKPVFMMSPLSVAGYLPPGAVEFDLVVFDEASQVKPVDALGAIARGRQLVVVGDSKQLPPTSFFDSLTGAGEEADEENVTADIQSILELCKARQMPERMLRWHYRSLHQSLIAASNHLFYEDKLVIFPSPGGQGQLGLVYHQLPETYYERGTTRTNPLEAQAVAEAVLQHARTTPRLTLGVVAFSTAQRQAIQDALEKLRRQHPETESFFNRHPHEPFFIKNLENVQGDERDVILISIGYGRTKDGYLTMSFGPLNGEGGERRLNVLITRARQRCEVFTNLTSDDLDLSRTRAKGVAALKTFLGFAQHGRLNQNEETGRAMESPFEEAVHRALTARGYVVRPQIGSQGFYIDLAVVDPDQPGRYVLGIECDGAMYHSARSARDRDRLRQQVLEAVGWRLHRIWSTDWFRDPARETERAVQAIEEARRHAVQDDPDEPEEPEEAAAETAGIEREELPAATQTLAEPYQVAQLPAAVGHRELHQHSLGQLANWLTLIVRIESPIHLDEATRRLGQASGATQVGARMRKAGRDAALLAANLRHLRQQGEFLWDISMQQPPLRDRSQLPAISRKLLFVAPEELARALRTVVEQSFALPREAVFLPTVRLLGFSRLSDDMRQQLDAVLAGLLASGEVVEVNGVLKPAS</sequence>
<evidence type="ECO:0000313" key="7">
    <source>
        <dbReference type="Proteomes" id="UP000280066"/>
    </source>
</evidence>
<dbReference type="InterPro" id="IPR025103">
    <property type="entry name" value="DUF4011"/>
</dbReference>
<dbReference type="Gene3D" id="3.40.50.300">
    <property type="entry name" value="P-loop containing nucleotide triphosphate hydrolases"/>
    <property type="match status" value="3"/>
</dbReference>
<evidence type="ECO:0000313" key="6">
    <source>
        <dbReference type="EMBL" id="RSK37500.1"/>
    </source>
</evidence>
<feature type="domain" description="Restriction endonuclease type II-like" evidence="5">
    <location>
        <begin position="1301"/>
        <end position="1398"/>
    </location>
</feature>
<evidence type="ECO:0000259" key="4">
    <source>
        <dbReference type="Pfam" id="PF13087"/>
    </source>
</evidence>
<dbReference type="InterPro" id="IPR011335">
    <property type="entry name" value="Restrct_endonuc-II-like"/>
</dbReference>
<dbReference type="FunFam" id="3.40.50.300:FF:002063">
    <property type="entry name" value="DNA helicase related protein"/>
    <property type="match status" value="1"/>
</dbReference>
<proteinExistence type="predicted"/>
<dbReference type="RefSeq" id="WP_125426312.1">
    <property type="nucleotide sequence ID" value="NZ_RWIS01000001.1"/>
</dbReference>
<dbReference type="Gene3D" id="3.40.960.10">
    <property type="entry name" value="VSR Endonuclease"/>
    <property type="match status" value="1"/>
</dbReference>
<dbReference type="Proteomes" id="UP000280066">
    <property type="component" value="Unassembled WGS sequence"/>
</dbReference>
<dbReference type="CDD" id="cd18808">
    <property type="entry name" value="SF1_C_Upf1"/>
    <property type="match status" value="1"/>
</dbReference>
<dbReference type="InterPro" id="IPR021754">
    <property type="entry name" value="DUF3320"/>
</dbReference>
<organism evidence="6 7">
    <name type="scientific">Hymenobacter metallilatus</name>
    <dbReference type="NCBI Taxonomy" id="2493666"/>
    <lineage>
        <taxon>Bacteria</taxon>
        <taxon>Pseudomonadati</taxon>
        <taxon>Bacteroidota</taxon>
        <taxon>Cytophagia</taxon>
        <taxon>Cytophagales</taxon>
        <taxon>Hymenobacteraceae</taxon>
        <taxon>Hymenobacter</taxon>
    </lineage>
</organism>
<accession>A0A428JU27</accession>
<gene>
    <name evidence="6" type="ORF">EI290_02285</name>
</gene>
<dbReference type="Pfam" id="PF11784">
    <property type="entry name" value="DUF3320"/>
    <property type="match status" value="1"/>
</dbReference>
<dbReference type="InterPro" id="IPR045055">
    <property type="entry name" value="DNA2/NAM7-like"/>
</dbReference>
<reference evidence="6 7" key="1">
    <citation type="submission" date="2018-12" db="EMBL/GenBank/DDBJ databases">
        <authorList>
            <person name="Feng G."/>
            <person name="Zhu H."/>
        </authorList>
    </citation>
    <scope>NUCLEOTIDE SEQUENCE [LARGE SCALE GENOMIC DNA]</scope>
    <source>
        <strain evidence="6 7">9PBR-2</strain>
    </source>
</reference>
<dbReference type="Pfam" id="PF13195">
    <property type="entry name" value="DUF4011"/>
    <property type="match status" value="1"/>
</dbReference>
<dbReference type="PANTHER" id="PTHR10887:SF495">
    <property type="entry name" value="HELICASE SENATAXIN ISOFORM X1-RELATED"/>
    <property type="match status" value="1"/>
</dbReference>
<dbReference type="InterPro" id="IPR047187">
    <property type="entry name" value="SF1_C_Upf1"/>
</dbReference>
<dbReference type="SUPFAM" id="SSF52540">
    <property type="entry name" value="P-loop containing nucleoside triphosphate hydrolases"/>
    <property type="match status" value="1"/>
</dbReference>
<dbReference type="InterPro" id="IPR041679">
    <property type="entry name" value="DNA2/NAM7-like_C"/>
</dbReference>
<dbReference type="InterPro" id="IPR027417">
    <property type="entry name" value="P-loop_NTPase"/>
</dbReference>
<dbReference type="GO" id="GO:0004386">
    <property type="term" value="F:helicase activity"/>
    <property type="evidence" value="ECO:0007669"/>
    <property type="project" value="InterPro"/>
</dbReference>
<dbReference type="PANTHER" id="PTHR10887">
    <property type="entry name" value="DNA2/NAM7 HELICASE FAMILY"/>
    <property type="match status" value="1"/>
</dbReference>
<evidence type="ECO:0000259" key="5">
    <source>
        <dbReference type="Pfam" id="PF18741"/>
    </source>
</evidence>
<evidence type="ECO:0000259" key="3">
    <source>
        <dbReference type="Pfam" id="PF13086"/>
    </source>
</evidence>
<dbReference type="EMBL" id="RWIS01000001">
    <property type="protein sequence ID" value="RSK37500.1"/>
    <property type="molecule type" value="Genomic_DNA"/>
</dbReference>
<dbReference type="Pfam" id="PF13086">
    <property type="entry name" value="AAA_11"/>
    <property type="match status" value="1"/>
</dbReference>
<comment type="caution">
    <text evidence="6">The sequence shown here is derived from an EMBL/GenBank/DDBJ whole genome shotgun (WGS) entry which is preliminary data.</text>
</comment>
<dbReference type="InterPro" id="IPR041677">
    <property type="entry name" value="DNA2/NAM7_AAA_11"/>
</dbReference>
<dbReference type="Pfam" id="PF18741">
    <property type="entry name" value="MTES_1575"/>
    <property type="match status" value="1"/>
</dbReference>
<feature type="compositionally biased region" description="Acidic residues" evidence="1">
    <location>
        <begin position="1408"/>
        <end position="1420"/>
    </location>
</feature>
<dbReference type="Pfam" id="PF13087">
    <property type="entry name" value="AAA_12"/>
    <property type="match status" value="1"/>
</dbReference>
<dbReference type="SUPFAM" id="SSF52980">
    <property type="entry name" value="Restriction endonuclease-like"/>
    <property type="match status" value="1"/>
</dbReference>
<protein>
    <submittedName>
        <fullName evidence="6">DUF3320 domain-containing protein</fullName>
    </submittedName>
</protein>
<evidence type="ECO:0000256" key="1">
    <source>
        <dbReference type="SAM" id="MobiDB-lite"/>
    </source>
</evidence>
<feature type="region of interest" description="Disordered" evidence="1">
    <location>
        <begin position="1402"/>
        <end position="1426"/>
    </location>
</feature>